<organism evidence="3 4">
    <name type="scientific">Sediminibacterium roseum</name>
    <dbReference type="NCBI Taxonomy" id="1978412"/>
    <lineage>
        <taxon>Bacteria</taxon>
        <taxon>Pseudomonadati</taxon>
        <taxon>Bacteroidota</taxon>
        <taxon>Chitinophagia</taxon>
        <taxon>Chitinophagales</taxon>
        <taxon>Chitinophagaceae</taxon>
        <taxon>Sediminibacterium</taxon>
    </lineage>
</organism>
<protein>
    <submittedName>
        <fullName evidence="3">CPBP family intramembrane metalloprotease</fullName>
    </submittedName>
</protein>
<dbReference type="PANTHER" id="PTHR39430">
    <property type="entry name" value="MEMBRANE-ASSOCIATED PROTEASE-RELATED"/>
    <property type="match status" value="1"/>
</dbReference>
<feature type="transmembrane region" description="Helical" evidence="1">
    <location>
        <begin position="211"/>
        <end position="232"/>
    </location>
</feature>
<feature type="transmembrane region" description="Helical" evidence="1">
    <location>
        <begin position="124"/>
        <end position="143"/>
    </location>
</feature>
<dbReference type="EMBL" id="JAACJS010000015">
    <property type="protein sequence ID" value="NCI50957.1"/>
    <property type="molecule type" value="Genomic_DNA"/>
</dbReference>
<feature type="transmembrane region" description="Helical" evidence="1">
    <location>
        <begin position="47"/>
        <end position="67"/>
    </location>
</feature>
<feature type="transmembrane region" description="Helical" evidence="1">
    <location>
        <begin position="88"/>
        <end position="112"/>
    </location>
</feature>
<feature type="transmembrane region" description="Helical" evidence="1">
    <location>
        <begin position="155"/>
        <end position="173"/>
    </location>
</feature>
<reference evidence="3 4" key="1">
    <citation type="submission" date="2020-01" db="EMBL/GenBank/DDBJ databases">
        <title>Genome analysis.</title>
        <authorList>
            <person name="Wu S."/>
            <person name="Wang G."/>
        </authorList>
    </citation>
    <scope>NUCLEOTIDE SEQUENCE [LARGE SCALE GENOMIC DNA]</scope>
    <source>
        <strain evidence="3 4">SYL130</strain>
    </source>
</reference>
<gene>
    <name evidence="3" type="ORF">GWC95_13570</name>
</gene>
<dbReference type="Proteomes" id="UP000753802">
    <property type="component" value="Unassembled WGS sequence"/>
</dbReference>
<accession>A0ABW9ZUX3</accession>
<feature type="transmembrane region" description="Helical" evidence="1">
    <location>
        <begin position="21"/>
        <end position="41"/>
    </location>
</feature>
<sequence>MQKNSDQPRPQTKKGALIKSVAFITVFILFLVLVSQVGLLRGGAMPGLFYGIGGTVGSFITAFLFVRSEKRPLASIGLRWEKGTLPRFVYGILIGTGLFFFVIAVICFSAGIRIQASGTVNHTAILLNLVPVFFLALMEEVGFRTLPLVKLEKSYGILTTQFILALLFAFYHMLNGWGIAISFMGPFIWSFVFVLAASWSGGIAMSTGIHFSLNVMQALAGLKGGAALFHLIEKKETAAPLLPAQTAGILAHGLVLLGALWLTGWYKRNRKKAMG</sequence>
<keyword evidence="1" id="KW-0472">Membrane</keyword>
<keyword evidence="3" id="KW-0645">Protease</keyword>
<keyword evidence="3" id="KW-0378">Hydrolase</keyword>
<comment type="caution">
    <text evidence="3">The sequence shown here is derived from an EMBL/GenBank/DDBJ whole genome shotgun (WGS) entry which is preliminary data.</text>
</comment>
<evidence type="ECO:0000259" key="2">
    <source>
        <dbReference type="Pfam" id="PF02517"/>
    </source>
</evidence>
<keyword evidence="3" id="KW-0482">Metalloprotease</keyword>
<dbReference type="Pfam" id="PF02517">
    <property type="entry name" value="Rce1-like"/>
    <property type="match status" value="1"/>
</dbReference>
<keyword evidence="1" id="KW-1133">Transmembrane helix</keyword>
<feature type="transmembrane region" description="Helical" evidence="1">
    <location>
        <begin position="244"/>
        <end position="266"/>
    </location>
</feature>
<keyword evidence="4" id="KW-1185">Reference proteome</keyword>
<feature type="transmembrane region" description="Helical" evidence="1">
    <location>
        <begin position="179"/>
        <end position="199"/>
    </location>
</feature>
<name>A0ABW9ZUX3_9BACT</name>
<dbReference type="RefSeq" id="WP_161819261.1">
    <property type="nucleotide sequence ID" value="NZ_JAACJS010000015.1"/>
</dbReference>
<evidence type="ECO:0000256" key="1">
    <source>
        <dbReference type="SAM" id="Phobius"/>
    </source>
</evidence>
<dbReference type="GO" id="GO:0008237">
    <property type="term" value="F:metallopeptidase activity"/>
    <property type="evidence" value="ECO:0007669"/>
    <property type="project" value="UniProtKB-KW"/>
</dbReference>
<proteinExistence type="predicted"/>
<keyword evidence="1" id="KW-0812">Transmembrane</keyword>
<feature type="domain" description="CAAX prenyl protease 2/Lysostaphin resistance protein A-like" evidence="2">
    <location>
        <begin position="124"/>
        <end position="216"/>
    </location>
</feature>
<dbReference type="PANTHER" id="PTHR39430:SF1">
    <property type="entry name" value="PROTEASE"/>
    <property type="match status" value="1"/>
</dbReference>
<evidence type="ECO:0000313" key="4">
    <source>
        <dbReference type="Proteomes" id="UP000753802"/>
    </source>
</evidence>
<evidence type="ECO:0000313" key="3">
    <source>
        <dbReference type="EMBL" id="NCI50957.1"/>
    </source>
</evidence>
<dbReference type="InterPro" id="IPR003675">
    <property type="entry name" value="Rce1/LyrA-like_dom"/>
</dbReference>